<evidence type="ECO:0000256" key="1">
    <source>
        <dbReference type="SAM" id="MobiDB-lite"/>
    </source>
</evidence>
<reference evidence="2" key="1">
    <citation type="journal article" date="2020" name="Nature">
        <title>Giant virus diversity and host interactions through global metagenomics.</title>
        <authorList>
            <person name="Schulz F."/>
            <person name="Roux S."/>
            <person name="Paez-Espino D."/>
            <person name="Jungbluth S."/>
            <person name="Walsh D.A."/>
            <person name="Denef V.J."/>
            <person name="McMahon K.D."/>
            <person name="Konstantinidis K.T."/>
            <person name="Eloe-Fadrosh E.A."/>
            <person name="Kyrpides N.C."/>
            <person name="Woyke T."/>
        </authorList>
    </citation>
    <scope>NUCLEOTIDE SEQUENCE</scope>
    <source>
        <strain evidence="2">GVMAG-S-1035124-57</strain>
    </source>
</reference>
<dbReference type="EMBL" id="MN740631">
    <property type="protein sequence ID" value="QHU36779.1"/>
    <property type="molecule type" value="Genomic_DNA"/>
</dbReference>
<name>A0A6C0M173_9ZZZZ</name>
<sequence length="207" mass="23476">MQTPQLIQLNITKINNICNIYTHINANNKMDKQKKEKIREIDVAIVGCATGQACDEAELVRLAIEYATEFHCAYQLSAAHMRSLETDAERGRALQLEVNVNNVIRYTMRRTMPGMAGLSRLVMERFTDQPKPTPRGELARTCKCSATRRSPQCKLSPQFCKYTPLMKAFTRRKTRSASPKTRSPKTRSPKTRSASPKTRSASPKTRK</sequence>
<accession>A0A6C0M173</accession>
<organism evidence="2">
    <name type="scientific">viral metagenome</name>
    <dbReference type="NCBI Taxonomy" id="1070528"/>
    <lineage>
        <taxon>unclassified sequences</taxon>
        <taxon>metagenomes</taxon>
        <taxon>organismal metagenomes</taxon>
    </lineage>
</organism>
<protein>
    <submittedName>
        <fullName evidence="2">Uncharacterized protein</fullName>
    </submittedName>
</protein>
<evidence type="ECO:0000313" key="2">
    <source>
        <dbReference type="EMBL" id="QHU36779.1"/>
    </source>
</evidence>
<proteinExistence type="predicted"/>
<feature type="compositionally biased region" description="Polar residues" evidence="1">
    <location>
        <begin position="191"/>
        <end position="207"/>
    </location>
</feature>
<feature type="region of interest" description="Disordered" evidence="1">
    <location>
        <begin position="170"/>
        <end position="207"/>
    </location>
</feature>
<dbReference type="AlphaFoldDB" id="A0A6C0M173"/>